<evidence type="ECO:0000256" key="1">
    <source>
        <dbReference type="SAM" id="MobiDB-lite"/>
    </source>
</evidence>
<dbReference type="Proteomes" id="UP000325577">
    <property type="component" value="Linkage Group LG14"/>
</dbReference>
<organism evidence="2 3">
    <name type="scientific">Nyssa sinensis</name>
    <dbReference type="NCBI Taxonomy" id="561372"/>
    <lineage>
        <taxon>Eukaryota</taxon>
        <taxon>Viridiplantae</taxon>
        <taxon>Streptophyta</taxon>
        <taxon>Embryophyta</taxon>
        <taxon>Tracheophyta</taxon>
        <taxon>Spermatophyta</taxon>
        <taxon>Magnoliopsida</taxon>
        <taxon>eudicotyledons</taxon>
        <taxon>Gunneridae</taxon>
        <taxon>Pentapetalae</taxon>
        <taxon>asterids</taxon>
        <taxon>Cornales</taxon>
        <taxon>Nyssaceae</taxon>
        <taxon>Nyssa</taxon>
    </lineage>
</organism>
<keyword evidence="3" id="KW-1185">Reference proteome</keyword>
<proteinExistence type="predicted"/>
<feature type="compositionally biased region" description="Basic and acidic residues" evidence="1">
    <location>
        <begin position="74"/>
        <end position="84"/>
    </location>
</feature>
<feature type="region of interest" description="Disordered" evidence="1">
    <location>
        <begin position="31"/>
        <end position="84"/>
    </location>
</feature>
<evidence type="ECO:0000313" key="3">
    <source>
        <dbReference type="Proteomes" id="UP000325577"/>
    </source>
</evidence>
<reference evidence="2 3" key="1">
    <citation type="submission" date="2019-09" db="EMBL/GenBank/DDBJ databases">
        <title>A chromosome-level genome assembly of the Chinese tupelo Nyssa sinensis.</title>
        <authorList>
            <person name="Yang X."/>
            <person name="Kang M."/>
            <person name="Yang Y."/>
            <person name="Xiong H."/>
            <person name="Wang M."/>
            <person name="Zhang Z."/>
            <person name="Wang Z."/>
            <person name="Wu H."/>
            <person name="Ma T."/>
            <person name="Liu J."/>
            <person name="Xi Z."/>
        </authorList>
    </citation>
    <scope>NUCLEOTIDE SEQUENCE [LARGE SCALE GENOMIC DNA]</scope>
    <source>
        <strain evidence="2">J267</strain>
        <tissue evidence="2">Leaf</tissue>
    </source>
</reference>
<dbReference type="OrthoDB" id="1708403at2759"/>
<dbReference type="EMBL" id="CM018037">
    <property type="protein sequence ID" value="KAA8539490.1"/>
    <property type="molecule type" value="Genomic_DNA"/>
</dbReference>
<evidence type="ECO:0000313" key="2">
    <source>
        <dbReference type="EMBL" id="KAA8539490.1"/>
    </source>
</evidence>
<accession>A0A5J5BAI6</accession>
<feature type="compositionally biased region" description="Low complexity" evidence="1">
    <location>
        <begin position="52"/>
        <end position="61"/>
    </location>
</feature>
<sequence length="160" mass="17736">MWMKSRHILNSHFQSSMNSFSSSWEEQAFAKDAAGPHGGSIVASQEHQKEIPSSSPPSCSDSDSEPVTLGISDSKNRCEKNTREEETTIFLSRDDYIETNLSVGLNLVLSQNIPMGSAGDDAVSYKRYKTSVPSSQFFLKRSSMEDLDLELRLGDPPKVK</sequence>
<gene>
    <name evidence="2" type="ORF">F0562_026182</name>
</gene>
<name>A0A5J5BAI6_9ASTE</name>
<protein>
    <submittedName>
        <fullName evidence="2">Uncharacterized protein</fullName>
    </submittedName>
</protein>
<dbReference type="AlphaFoldDB" id="A0A5J5BAI6"/>